<reference evidence="1" key="1">
    <citation type="submission" date="2014-09" db="EMBL/GenBank/DDBJ databases">
        <authorList>
            <person name="Magalhaes I.L.F."/>
            <person name="Oliveira U."/>
            <person name="Santos F.R."/>
            <person name="Vidigal T.H.D.A."/>
            <person name="Brescovit A.D."/>
            <person name="Santos A.J."/>
        </authorList>
    </citation>
    <scope>NUCLEOTIDE SEQUENCE</scope>
    <source>
        <tissue evidence="1">Shoot tissue taken approximately 20 cm above the soil surface</tissue>
    </source>
</reference>
<evidence type="ECO:0000313" key="1">
    <source>
        <dbReference type="EMBL" id="JAD28434.1"/>
    </source>
</evidence>
<dbReference type="EMBL" id="GBRH01269461">
    <property type="protein sequence ID" value="JAD28434.1"/>
    <property type="molecule type" value="Transcribed_RNA"/>
</dbReference>
<name>A0A0A8YNS0_ARUDO</name>
<sequence length="8" mass="989">MIFLHCLL</sequence>
<accession>A0A0A8YNS0</accession>
<proteinExistence type="predicted"/>
<organism evidence="1">
    <name type="scientific">Arundo donax</name>
    <name type="common">Giant reed</name>
    <name type="synonym">Donax arundinaceus</name>
    <dbReference type="NCBI Taxonomy" id="35708"/>
    <lineage>
        <taxon>Eukaryota</taxon>
        <taxon>Viridiplantae</taxon>
        <taxon>Streptophyta</taxon>
        <taxon>Embryophyta</taxon>
        <taxon>Tracheophyta</taxon>
        <taxon>Spermatophyta</taxon>
        <taxon>Magnoliopsida</taxon>
        <taxon>Liliopsida</taxon>
        <taxon>Poales</taxon>
        <taxon>Poaceae</taxon>
        <taxon>PACMAD clade</taxon>
        <taxon>Arundinoideae</taxon>
        <taxon>Arundineae</taxon>
        <taxon>Arundo</taxon>
    </lineage>
</organism>
<protein>
    <submittedName>
        <fullName evidence="1">Uncharacterized protein</fullName>
    </submittedName>
</protein>
<reference evidence="1" key="2">
    <citation type="journal article" date="2015" name="Data Brief">
        <title>Shoot transcriptome of the giant reed, Arundo donax.</title>
        <authorList>
            <person name="Barrero R.A."/>
            <person name="Guerrero F.D."/>
            <person name="Moolhuijzen P."/>
            <person name="Goolsby J.A."/>
            <person name="Tidwell J."/>
            <person name="Bellgard S.E."/>
            <person name="Bellgard M.I."/>
        </authorList>
    </citation>
    <scope>NUCLEOTIDE SEQUENCE</scope>
    <source>
        <tissue evidence="1">Shoot tissue taken approximately 20 cm above the soil surface</tissue>
    </source>
</reference>